<feature type="repeat" description="ANK" evidence="8">
    <location>
        <begin position="1103"/>
        <end position="1135"/>
    </location>
</feature>
<dbReference type="SMART" id="SM00028">
    <property type="entry name" value="TPR"/>
    <property type="match status" value="3"/>
</dbReference>
<dbReference type="GO" id="GO:0061001">
    <property type="term" value="P:regulation of dendritic spine morphogenesis"/>
    <property type="evidence" value="ECO:0007669"/>
    <property type="project" value="TreeGrafter"/>
</dbReference>
<dbReference type="Pfam" id="PF13637">
    <property type="entry name" value="Ank_4"/>
    <property type="match status" value="1"/>
</dbReference>
<feature type="compositionally biased region" description="Low complexity" evidence="10">
    <location>
        <begin position="1830"/>
        <end position="1840"/>
    </location>
</feature>
<dbReference type="SUPFAM" id="SSF48452">
    <property type="entry name" value="TPR-like"/>
    <property type="match status" value="1"/>
</dbReference>
<dbReference type="GeneID" id="118886576"/>
<dbReference type="Pfam" id="PF13181">
    <property type="entry name" value="TPR_8"/>
    <property type="match status" value="1"/>
</dbReference>
<feature type="repeat" description="ANK" evidence="8">
    <location>
        <begin position="954"/>
        <end position="986"/>
    </location>
</feature>
<keyword evidence="4" id="KW-0770">Synapse</keyword>
<feature type="domain" description="TANC1/2-like winged helix" evidence="12">
    <location>
        <begin position="731"/>
        <end position="883"/>
    </location>
</feature>
<accession>A0A8B8W5S1</accession>
<feature type="repeat" description="ANK" evidence="8">
    <location>
        <begin position="1169"/>
        <end position="1201"/>
    </location>
</feature>
<evidence type="ECO:0000256" key="1">
    <source>
        <dbReference type="ARBA" id="ARBA00022553"/>
    </source>
</evidence>
<comment type="subcellular location">
    <subcellularLocation>
        <location evidence="6">Postsynapse</location>
    </subcellularLocation>
</comment>
<proteinExistence type="inferred from homology"/>
<feature type="repeat" description="TPR" evidence="9">
    <location>
        <begin position="1338"/>
        <end position="1371"/>
    </location>
</feature>
<feature type="repeat" description="TPR" evidence="9">
    <location>
        <begin position="1291"/>
        <end position="1324"/>
    </location>
</feature>
<dbReference type="Pfam" id="PF00023">
    <property type="entry name" value="Ank"/>
    <property type="match status" value="2"/>
</dbReference>
<evidence type="ECO:0000256" key="8">
    <source>
        <dbReference type="PROSITE-ProRule" id="PRU00023"/>
    </source>
</evidence>
<feature type="compositionally biased region" description="Low complexity" evidence="10">
    <location>
        <begin position="1423"/>
        <end position="1439"/>
    </location>
</feature>
<dbReference type="PANTHER" id="PTHR24166:SF21">
    <property type="entry name" value="PROTEIN TANC2"/>
    <property type="match status" value="1"/>
</dbReference>
<feature type="compositionally biased region" description="Polar residues" evidence="10">
    <location>
        <begin position="1517"/>
        <end position="1545"/>
    </location>
</feature>
<dbReference type="InterPro" id="IPR019734">
    <property type="entry name" value="TPR_rpt"/>
</dbReference>
<feature type="region of interest" description="Disordered" evidence="10">
    <location>
        <begin position="433"/>
        <end position="480"/>
    </location>
</feature>
<dbReference type="Proteomes" id="UP000694857">
    <property type="component" value="Chromosome 20"/>
</dbReference>
<evidence type="ECO:0000259" key="11">
    <source>
        <dbReference type="Pfam" id="PF25520"/>
    </source>
</evidence>
<dbReference type="Gene3D" id="1.25.40.10">
    <property type="entry name" value="Tetratricopeptide repeat domain"/>
    <property type="match status" value="1"/>
</dbReference>
<keyword evidence="5 8" id="KW-0040">ANK repeat</keyword>
<feature type="compositionally biased region" description="Polar residues" evidence="10">
    <location>
        <begin position="456"/>
        <end position="465"/>
    </location>
</feature>
<name>A0A8B8W5S1_BALMU</name>
<dbReference type="FunFam" id="1.25.40.20:FF:000022">
    <property type="entry name" value="protein TANC2 isoform X1"/>
    <property type="match status" value="1"/>
</dbReference>
<keyword evidence="1" id="KW-0597">Phosphoprotein</keyword>
<dbReference type="GO" id="GO:0043197">
    <property type="term" value="C:dendritic spine"/>
    <property type="evidence" value="ECO:0007669"/>
    <property type="project" value="TreeGrafter"/>
</dbReference>
<evidence type="ECO:0000256" key="5">
    <source>
        <dbReference type="ARBA" id="ARBA00023043"/>
    </source>
</evidence>
<organism evidence="13 14">
    <name type="scientific">Balaenoptera musculus</name>
    <name type="common">Blue whale</name>
    <dbReference type="NCBI Taxonomy" id="9771"/>
    <lineage>
        <taxon>Eukaryota</taxon>
        <taxon>Metazoa</taxon>
        <taxon>Chordata</taxon>
        <taxon>Craniata</taxon>
        <taxon>Vertebrata</taxon>
        <taxon>Euteleostomi</taxon>
        <taxon>Mammalia</taxon>
        <taxon>Eutheria</taxon>
        <taxon>Laurasiatheria</taxon>
        <taxon>Artiodactyla</taxon>
        <taxon>Whippomorpha</taxon>
        <taxon>Cetacea</taxon>
        <taxon>Mysticeti</taxon>
        <taxon>Balaenopteridae</taxon>
        <taxon>Balaenoptera</taxon>
    </lineage>
</organism>
<evidence type="ECO:0000256" key="3">
    <source>
        <dbReference type="ARBA" id="ARBA00022803"/>
    </source>
</evidence>
<dbReference type="Gene3D" id="1.25.40.20">
    <property type="entry name" value="Ankyrin repeat-containing domain"/>
    <property type="match status" value="2"/>
</dbReference>
<evidence type="ECO:0000256" key="9">
    <source>
        <dbReference type="PROSITE-ProRule" id="PRU00339"/>
    </source>
</evidence>
<dbReference type="InterPro" id="IPR058018">
    <property type="entry name" value="AAA_lid_TANC1/2"/>
</dbReference>
<evidence type="ECO:0000256" key="2">
    <source>
        <dbReference type="ARBA" id="ARBA00022737"/>
    </source>
</evidence>
<dbReference type="InterPro" id="IPR036770">
    <property type="entry name" value="Ankyrin_rpt-contain_sf"/>
</dbReference>
<dbReference type="Pfam" id="PF12796">
    <property type="entry name" value="Ank_2"/>
    <property type="match status" value="2"/>
</dbReference>
<sequence length="2037" mass="224286">MFRNSLKMLLTGGKSSRKNRSSDGGNEEGPDRRQSSVDSRQSRSGQGGISTESDCAFEPDYAVPPLAVSEAPLRKAKFVESPRIPESELGSPTLTSAQKLDVDAYCPGDAEQELGPPPSVDEAANTLMTRLGFLLGEKVTEVQPGDQYNMEVQDENQTSAITQRISPCSTLTSSTASPPASSPCSTLPQVSTNATAKDGSYGAVTSPTSTLESRDSGIIATLTSYSENMERAKYVGESSKELGSGGNLKPWQSQKSSMDSCLYRVDENMTASTYSLNKIPERNLETVLSQSVQSIPLYLMPRPNSVAATSSTHLEDLAYLDEQRHTPLRTSLRMPRQSMAGARTQQDLRVRFAPYRPPDISLKPLLFEVPSITTESVFVGRDWVFHEIDAQLQSSNASVNQGVVIVGNIGFGKTAIISRLVALSCHGTRMRQIASDSPHASPKHVDANRELPLTQPPSAHSSIASGSCPGTPEMRRRQEEAMRRLASQVVAYHYCQADNAYTCLVPEFVHNVAALLCRSPQLAAYREQLLREPHLQSMLSLRSCVQDPMASFRRGVLEPLENLHKERKIPDEDFIILIDGLNEAEFHKPDYGDTIVSFLSKMIGKFPSWLKLIVTVRTSLQEITKLLPFHRIFLDRLEENEAIDQDLQAYILHRIHSSSEIQNNISLNGKMDNTTFGKLSSHLKTLSQGSYLYLKLTFDLIEKGYLVLKSSSYKVVPVSLSEVYLLQCNMKFPTQSSFDRVMPLLNVAVASLHPLTDEHIFQAINAGSIEGTLEWEDFQQRMENLSMFLIKRRDMTRMFVHPSFREWLIWREEGEKTKFLCDPRSGHTLLAFWFSRQEGKLNRQQTIELGHHILKAHIFKGLSKKVGVSSSILQGLWISYSTEGLSMALASLRNLYTPNIKVSRLLILGGANINYRTEVLNNAPILCVQCHLGYTEMVALLLEFGANVDASSESGLTPLGYAAAAGFLSIVVLLCKKRAKVDHLDKNGQCALVHAALRGHLEVVKFLIQCDWTMAGQQQGVFKKSHAIQQALIAAASMGYTEIVSYLLDLPEKDEEEVERAQINSFDSLWGETALTAAAGRGKLEVCRLLLEQGAAVAQPNRRGAVPLFSTVRQGHWQIVDLLLTHGADVNMADKQGRTPLMMAASEGHLGTVDFLLAQGASIALMDKEGLTALSWACLKGHLSVVRSLVDNGAATDHADKNGRTPLDLAAFYGDAEVVQFLVDHGAMIEHVDYSGMRPLDRAVGCRNTSVVVTLLKKGAKIGCQTLPSRPRGPATWAMATSKPDIMIILLSKLMEEGDMFYKKGKVKEAAQRYQYALKKFPREGFGEDLKTFRELKVSLLLNLSRCRRKMNDFGMAEEFATKALELKPKSYEAYYARARAKRSSSRQFAAALEDLNEAIKLCPNNREIQRLLLRVEEECRQMQQQPPAAQQQPQQQLPEETEPEPQPEDIYSVQDILEEEFLEQDVENVSIGLQTEARPSQGLPIIQSPPSSPAHRDSACISSSPLGSHQGFDFRPSSSVGSPTRQGYQSASPALSPTHQNSHYRPSPPHTSPAHQGGSYRFSPPPVGGQGKEYPSPPPSPLRRGPQYRASPPAESVSVYRAQSGSPVRYQQETSVSQLPGRPKSPLSKMAQRPYQMPQLPVAVPQQGLRLQPAKAQIVRSNQPSSAVHSSTVISTGAYGQAAHSMAAKYQSSQGDTGVSQSRLVYQGSIGGLVGDGRPVQHVQASLSAGAICQHGGLTKEELPQRPSSAYRGGVRYSQTPQIGRSQSASYYPVCHSKLDLERSSSQLGSPDVSHLIRRPISVNPNEIKPHPPTPRPLLHSQSVGLRFSPSSNSISSASNLTPTFRPSSSIQQMEIPLKPAYDRSCDELSPVSPTQGGYPSEPTRSRTTPFMGIIDKTARTQQYPHLHQQNRTWAVSSVDTVLSPTSPGNLPQPESFSPPSSISNIAFYNKTNNAQNGHLLEDDYYSPHGMLANGSRGDLLERVSQASSYPDVKVARTLPVAQAYQDNLHRQLSRDPRHGQTSPIKPKRPFVESNV</sequence>
<evidence type="ECO:0000256" key="10">
    <source>
        <dbReference type="SAM" id="MobiDB-lite"/>
    </source>
</evidence>
<feature type="repeat" description="ANK" evidence="8">
    <location>
        <begin position="1202"/>
        <end position="1234"/>
    </location>
</feature>
<dbReference type="InterPro" id="IPR002110">
    <property type="entry name" value="Ankyrin_rpt"/>
</dbReference>
<dbReference type="InterPro" id="IPR050889">
    <property type="entry name" value="Dendritic_Spine_Reg/Scaffold"/>
</dbReference>
<evidence type="ECO:0000313" key="13">
    <source>
        <dbReference type="Proteomes" id="UP000694857"/>
    </source>
</evidence>
<feature type="region of interest" description="Disordered" evidence="10">
    <location>
        <begin position="1481"/>
        <end position="1633"/>
    </location>
</feature>
<keyword evidence="2" id="KW-0677">Repeat</keyword>
<keyword evidence="3 9" id="KW-0802">TPR repeat</keyword>
<dbReference type="Pfam" id="PF25520">
    <property type="entry name" value="AAA_lid_TANC1"/>
    <property type="match status" value="1"/>
</dbReference>
<evidence type="ECO:0000256" key="4">
    <source>
        <dbReference type="ARBA" id="ARBA00023018"/>
    </source>
</evidence>
<feature type="region of interest" description="Disordered" evidence="10">
    <location>
        <begin position="2013"/>
        <end position="2037"/>
    </location>
</feature>
<feature type="repeat" description="ANK" evidence="8">
    <location>
        <begin position="1136"/>
        <end position="1168"/>
    </location>
</feature>
<dbReference type="FunFam" id="1.25.40.20:FF:000036">
    <property type="entry name" value="protein TANC2 isoform X2"/>
    <property type="match status" value="1"/>
</dbReference>
<reference evidence="14" key="1">
    <citation type="submission" date="2025-08" db="UniProtKB">
        <authorList>
            <consortium name="RefSeq"/>
        </authorList>
    </citation>
    <scope>IDENTIFICATION</scope>
    <source>
        <tissue evidence="14">Epidermis and Blubber</tissue>
    </source>
</reference>
<feature type="region of interest" description="Disordered" evidence="10">
    <location>
        <begin position="166"/>
        <end position="189"/>
    </location>
</feature>
<feature type="region of interest" description="Disordered" evidence="10">
    <location>
        <begin position="1869"/>
        <end position="1890"/>
    </location>
</feature>
<feature type="repeat" description="ANK" evidence="8">
    <location>
        <begin position="1070"/>
        <end position="1102"/>
    </location>
</feature>
<feature type="region of interest" description="Disordered" evidence="10">
    <location>
        <begin position="1830"/>
        <end position="1851"/>
    </location>
</feature>
<feature type="compositionally biased region" description="Polar residues" evidence="10">
    <location>
        <begin position="1602"/>
        <end position="1619"/>
    </location>
</feature>
<dbReference type="SUPFAM" id="SSF52540">
    <property type="entry name" value="P-loop containing nucleoside triphosphate hydrolases"/>
    <property type="match status" value="1"/>
</dbReference>
<dbReference type="InterPro" id="IPR058056">
    <property type="entry name" value="WH_TANC1/2"/>
</dbReference>
<dbReference type="PROSITE" id="PS50297">
    <property type="entry name" value="ANK_REP_REGION"/>
    <property type="match status" value="5"/>
</dbReference>
<dbReference type="PROSITE" id="PS50088">
    <property type="entry name" value="ANK_REPEAT"/>
    <property type="match status" value="6"/>
</dbReference>
<comment type="similarity">
    <text evidence="7">Belongs to the TANC family.</text>
</comment>
<dbReference type="InterPro" id="IPR027417">
    <property type="entry name" value="P-loop_NTPase"/>
</dbReference>
<dbReference type="PANTHER" id="PTHR24166">
    <property type="entry name" value="ROLLING PEBBLES, ISOFORM B"/>
    <property type="match status" value="1"/>
</dbReference>
<feature type="region of interest" description="Disordered" evidence="10">
    <location>
        <begin position="1423"/>
        <end position="1448"/>
    </location>
</feature>
<dbReference type="PRINTS" id="PR01415">
    <property type="entry name" value="ANKYRIN"/>
</dbReference>
<feature type="region of interest" description="Disordered" evidence="10">
    <location>
        <begin position="1"/>
        <end position="57"/>
    </location>
</feature>
<feature type="domain" description="TANC1/2-like AAA+ ATPase lid" evidence="11">
    <location>
        <begin position="635"/>
        <end position="729"/>
    </location>
</feature>
<dbReference type="InterPro" id="IPR011990">
    <property type="entry name" value="TPR-like_helical_dom_sf"/>
</dbReference>
<dbReference type="SUPFAM" id="SSF48403">
    <property type="entry name" value="Ankyrin repeat"/>
    <property type="match status" value="1"/>
</dbReference>
<keyword evidence="13" id="KW-1185">Reference proteome</keyword>
<evidence type="ECO:0000259" key="12">
    <source>
        <dbReference type="Pfam" id="PF25521"/>
    </source>
</evidence>
<dbReference type="PROSITE" id="PS50005">
    <property type="entry name" value="TPR"/>
    <property type="match status" value="2"/>
</dbReference>
<dbReference type="SMART" id="SM00248">
    <property type="entry name" value="ANK"/>
    <property type="match status" value="11"/>
</dbReference>
<feature type="compositionally biased region" description="Low complexity" evidence="10">
    <location>
        <begin position="166"/>
        <end position="188"/>
    </location>
</feature>
<protein>
    <submittedName>
        <fullName evidence="14">Protein TANC2 isoform X6</fullName>
    </submittedName>
</protein>
<feature type="compositionally biased region" description="Polar residues" evidence="10">
    <location>
        <begin position="1841"/>
        <end position="1851"/>
    </location>
</feature>
<evidence type="ECO:0000256" key="7">
    <source>
        <dbReference type="ARBA" id="ARBA00038259"/>
    </source>
</evidence>
<dbReference type="CTD" id="26115"/>
<dbReference type="RefSeq" id="XP_036692442.1">
    <property type="nucleotide sequence ID" value="XM_036836547.1"/>
</dbReference>
<dbReference type="Pfam" id="PF25521">
    <property type="entry name" value="WHD_TANC1"/>
    <property type="match status" value="1"/>
</dbReference>
<evidence type="ECO:0000313" key="14">
    <source>
        <dbReference type="RefSeq" id="XP_036692442.1"/>
    </source>
</evidence>
<gene>
    <name evidence="14" type="primary">TANC2</name>
</gene>
<evidence type="ECO:0000256" key="6">
    <source>
        <dbReference type="ARBA" id="ARBA00034110"/>
    </source>
</evidence>